<feature type="compositionally biased region" description="Gly residues" evidence="6">
    <location>
        <begin position="46"/>
        <end position="71"/>
    </location>
</feature>
<keyword evidence="2 7" id="KW-0812">Transmembrane</keyword>
<comment type="subcellular location">
    <subcellularLocation>
        <location evidence="1">Membrane</location>
        <topology evidence="1">Multi-pass membrane protein</topology>
    </subcellularLocation>
</comment>
<keyword evidence="3" id="KW-0201">Cytochrome c-type biogenesis</keyword>
<organism evidence="9 10">
    <name type="scientific">Streptomyces alkaliphilus</name>
    <dbReference type="NCBI Taxonomy" id="1472722"/>
    <lineage>
        <taxon>Bacteria</taxon>
        <taxon>Bacillati</taxon>
        <taxon>Actinomycetota</taxon>
        <taxon>Actinomycetes</taxon>
        <taxon>Kitasatosporales</taxon>
        <taxon>Streptomycetaceae</taxon>
        <taxon>Streptomyces</taxon>
    </lineage>
</organism>
<evidence type="ECO:0000259" key="8">
    <source>
        <dbReference type="Pfam" id="PF05140"/>
    </source>
</evidence>
<dbReference type="PANTHER" id="PTHR31566">
    <property type="entry name" value="CYTOCHROME C BIOGENESIS PROTEIN CCS1, CHLOROPLASTIC"/>
    <property type="match status" value="1"/>
</dbReference>
<evidence type="ECO:0000256" key="5">
    <source>
        <dbReference type="ARBA" id="ARBA00023136"/>
    </source>
</evidence>
<feature type="domain" description="ResB-like" evidence="8">
    <location>
        <begin position="103"/>
        <end position="591"/>
    </location>
</feature>
<dbReference type="AlphaFoldDB" id="A0A7W3Y2E7"/>
<protein>
    <submittedName>
        <fullName evidence="9">Cytochrome c biogenesis protein ResB</fullName>
    </submittedName>
</protein>
<dbReference type="InterPro" id="IPR023494">
    <property type="entry name" value="Cyt_c_bgen_Ccs1/CcsB/ResB"/>
</dbReference>
<dbReference type="RefSeq" id="WP_182606750.1">
    <property type="nucleotide sequence ID" value="NZ_VKHT01000430.1"/>
</dbReference>
<keyword evidence="10" id="KW-1185">Reference proteome</keyword>
<evidence type="ECO:0000256" key="4">
    <source>
        <dbReference type="ARBA" id="ARBA00022989"/>
    </source>
</evidence>
<accession>A0A7W3Y2E7</accession>
<dbReference type="GO" id="GO:0016020">
    <property type="term" value="C:membrane"/>
    <property type="evidence" value="ECO:0007669"/>
    <property type="project" value="UniProtKB-SubCell"/>
</dbReference>
<evidence type="ECO:0000256" key="6">
    <source>
        <dbReference type="SAM" id="MobiDB-lite"/>
    </source>
</evidence>
<dbReference type="GO" id="GO:0017004">
    <property type="term" value="P:cytochrome complex assembly"/>
    <property type="evidence" value="ECO:0007669"/>
    <property type="project" value="UniProtKB-KW"/>
</dbReference>
<evidence type="ECO:0000313" key="9">
    <source>
        <dbReference type="EMBL" id="MBB0245232.1"/>
    </source>
</evidence>
<dbReference type="EMBL" id="VKHT01000430">
    <property type="protein sequence ID" value="MBB0245232.1"/>
    <property type="molecule type" value="Genomic_DNA"/>
</dbReference>
<evidence type="ECO:0000256" key="1">
    <source>
        <dbReference type="ARBA" id="ARBA00004141"/>
    </source>
</evidence>
<dbReference type="PANTHER" id="PTHR31566:SF0">
    <property type="entry name" value="CYTOCHROME C BIOGENESIS PROTEIN CCS1, CHLOROPLASTIC"/>
    <property type="match status" value="1"/>
</dbReference>
<keyword evidence="5 7" id="KW-0472">Membrane</keyword>
<dbReference type="InterPro" id="IPR007816">
    <property type="entry name" value="ResB-like_domain"/>
</dbReference>
<dbReference type="Proteomes" id="UP000538929">
    <property type="component" value="Unassembled WGS sequence"/>
</dbReference>
<evidence type="ECO:0000256" key="2">
    <source>
        <dbReference type="ARBA" id="ARBA00022692"/>
    </source>
</evidence>
<keyword evidence="4 7" id="KW-1133">Transmembrane helix</keyword>
<feature type="region of interest" description="Disordered" evidence="6">
    <location>
        <begin position="601"/>
        <end position="668"/>
    </location>
</feature>
<comment type="caution">
    <text evidence="9">The sequence shown here is derived from an EMBL/GenBank/DDBJ whole genome shotgun (WGS) entry which is preliminary data.</text>
</comment>
<feature type="region of interest" description="Disordered" evidence="6">
    <location>
        <begin position="1"/>
        <end position="72"/>
    </location>
</feature>
<feature type="compositionally biased region" description="Low complexity" evidence="6">
    <location>
        <begin position="636"/>
        <end position="649"/>
    </location>
</feature>
<gene>
    <name evidence="9" type="ORF">FNQ90_14240</name>
</gene>
<evidence type="ECO:0000256" key="3">
    <source>
        <dbReference type="ARBA" id="ARBA00022748"/>
    </source>
</evidence>
<feature type="transmembrane region" description="Helical" evidence="7">
    <location>
        <begin position="106"/>
        <end position="123"/>
    </location>
</feature>
<name>A0A7W3Y2E7_9ACTN</name>
<dbReference type="Pfam" id="PF05140">
    <property type="entry name" value="ResB"/>
    <property type="match status" value="1"/>
</dbReference>
<sequence length="668" mass="70841">MGEHRDTGTTIERPPGTGATGYAPDDFPGSAAGPEGRLGPGEEDPGGPGGSGGSGDGPGGPDGPAGSGSFGGAREPGARGALAWLGRELLGWGRWYWRQLTSMRTALILLFLLALASIPGSLIPQETGNPAVLADFRARHGALADVYERLQLFSVYSSVWFSAIYILLFVSLIGCIVPRTWQFVGQLRSRPPRAPRRLDRMPASVHWRTDAEPAVVLEAAHGELRRRRFRTARDGDGTGTGARPAAVAAEKGYLREAGNLLFHIALVVMLIAFAAGQLYRSEGGKLVVVGSGFTNTLTQYDDFGSGALFDIGELERFRFDLNEFHARFAREGPDLGTPREFRADVTYWRDGDTEGTDAAIEVNHPLTIGDAKIYLIGHGFAPVVTVTDGQGEVAFTGPVPFLPQDMAGTATGVIKVTDYLDENGEPDQLGFQGIFSPTYRITEDRGPHSSFPEPDHPVLTLTAYRGNLGLNSGIPQNVYQLDTSRMEQFLDPTGEPRRISMEPGDTWALPEGKGELTFEGFERWASFQISTPAANGWALAGSVGAVLGLAASLLIQRRRVWVRATAGPDGRTLVEMGSLGRTESARIPEELGELAAVLSRQAPPLPEGGDPEGAAAGPEGPAGGDAGDAEPTQDLPDGPSAPRADAAGDPGSGGAEPTQDRKEKSRDA</sequence>
<feature type="compositionally biased region" description="Basic and acidic residues" evidence="6">
    <location>
        <begin position="658"/>
        <end position="668"/>
    </location>
</feature>
<evidence type="ECO:0000256" key="7">
    <source>
        <dbReference type="SAM" id="Phobius"/>
    </source>
</evidence>
<evidence type="ECO:0000313" key="10">
    <source>
        <dbReference type="Proteomes" id="UP000538929"/>
    </source>
</evidence>
<feature type="transmembrane region" description="Helical" evidence="7">
    <location>
        <begin position="260"/>
        <end position="279"/>
    </location>
</feature>
<proteinExistence type="predicted"/>
<reference evidence="10" key="1">
    <citation type="submission" date="2019-10" db="EMBL/GenBank/DDBJ databases">
        <title>Streptomyces sp. nov., a novel actinobacterium isolated from alkaline environment.</title>
        <authorList>
            <person name="Golinska P."/>
        </authorList>
    </citation>
    <scope>NUCLEOTIDE SEQUENCE [LARGE SCALE GENOMIC DNA]</scope>
    <source>
        <strain evidence="10">DSM 42118</strain>
    </source>
</reference>
<feature type="transmembrane region" description="Helical" evidence="7">
    <location>
        <begin position="536"/>
        <end position="555"/>
    </location>
</feature>
<feature type="transmembrane region" description="Helical" evidence="7">
    <location>
        <begin position="159"/>
        <end position="181"/>
    </location>
</feature>